<proteinExistence type="predicted"/>
<evidence type="ECO:0000313" key="4">
    <source>
        <dbReference type="Proteomes" id="UP001056109"/>
    </source>
</evidence>
<organism evidence="3 4">
    <name type="scientific">Arcanobacterium pinnipediorum</name>
    <dbReference type="NCBI Taxonomy" id="1503041"/>
    <lineage>
        <taxon>Bacteria</taxon>
        <taxon>Bacillati</taxon>
        <taxon>Actinomycetota</taxon>
        <taxon>Actinomycetes</taxon>
        <taxon>Actinomycetales</taxon>
        <taxon>Actinomycetaceae</taxon>
        <taxon>Arcanobacterium</taxon>
    </lineage>
</organism>
<accession>A0ABY5AHW8</accession>
<dbReference type="InterPro" id="IPR006073">
    <property type="entry name" value="GTP-bd"/>
</dbReference>
<dbReference type="SUPFAM" id="SSF52540">
    <property type="entry name" value="P-loop containing nucleoside triphosphate hydrolases"/>
    <property type="match status" value="1"/>
</dbReference>
<dbReference type="Gene3D" id="3.40.50.300">
    <property type="entry name" value="P-loop containing nucleotide triphosphate hydrolases"/>
    <property type="match status" value="1"/>
</dbReference>
<feature type="coiled-coil region" evidence="1">
    <location>
        <begin position="268"/>
        <end position="298"/>
    </location>
</feature>
<dbReference type="EMBL" id="CP099547">
    <property type="protein sequence ID" value="USR79805.1"/>
    <property type="molecule type" value="Genomic_DNA"/>
</dbReference>
<dbReference type="Pfam" id="PF01926">
    <property type="entry name" value="MMR_HSR1"/>
    <property type="match status" value="1"/>
</dbReference>
<keyword evidence="4" id="KW-1185">Reference proteome</keyword>
<evidence type="ECO:0000259" key="2">
    <source>
        <dbReference type="Pfam" id="PF01926"/>
    </source>
</evidence>
<name>A0ABY5AHW8_9ACTO</name>
<keyword evidence="1" id="KW-0175">Coiled coil</keyword>
<evidence type="ECO:0000256" key="1">
    <source>
        <dbReference type="SAM" id="Coils"/>
    </source>
</evidence>
<dbReference type="CDD" id="cd00882">
    <property type="entry name" value="Ras_like_GTPase"/>
    <property type="match status" value="1"/>
</dbReference>
<dbReference type="InterPro" id="IPR027417">
    <property type="entry name" value="P-loop_NTPase"/>
</dbReference>
<sequence>MPNNNLIDLVDRTLDSLRAASLPLEMPGSIALEESRKHLITQLESRILPHIQASNIPTTIVFGGSSGAGKSTLVNSIVRAEVTQASVLRPTTRTPVFVMHPEDSQAMENHVLLEMGQSVYVKSAIPGVVVVDAPDLDSVDDTNRELSARLLDAADLWVFVTTAARYGDAVSWNTLQRAHQRGVTCAVVLDRVPQHSLHNVRTDLASRMVELGLEDAPLFVIPDQGAHDGLLPESEIREIRSWLDMISATKMGQSLIDRTTRATLPALREELSHLADALEAQEHALQDLKDKALESSETPLDKLRTNIRHGRFGQGAPTASWLSFASTGGVLSAMVSRATPRFYDRKVTVRDNAVTATFDILYAAVKVALSQALITARTRADEAWKNDVVNTTKLRNAVAERLDIDAIIEKHAVGWKQDLIAIAKQVHDHPWLSSAGVASLLGCAAGGISGAVSVARNTGIESYVAQARQALVERLEQALSDLTHTYVEVADEVSVSDSTQLRLRATEYIAHT</sequence>
<gene>
    <name evidence="3" type="ORF">NG665_02135</name>
</gene>
<dbReference type="Proteomes" id="UP001056109">
    <property type="component" value="Chromosome"/>
</dbReference>
<dbReference type="RefSeq" id="WP_252673665.1">
    <property type="nucleotide sequence ID" value="NZ_CP099547.1"/>
</dbReference>
<protein>
    <submittedName>
        <fullName evidence="3">GTPase domain-containing protein</fullName>
    </submittedName>
</protein>
<feature type="domain" description="G" evidence="2">
    <location>
        <begin position="60"/>
        <end position="163"/>
    </location>
</feature>
<reference evidence="3" key="1">
    <citation type="submission" date="2022-06" db="EMBL/GenBank/DDBJ databases">
        <title>Complete Genome Sequence of Arcanobacterium pinnipediorum strain DSM 28752 isolated from a harbour seal.</title>
        <authorList>
            <person name="Borowiak M."/>
            <person name="Kreitlow A."/>
            <person name="Alssahen M."/>
            <person name="Malorny B."/>
            <person name="Laemmler C."/>
            <person name="Prenger-Berninghoff E."/>
            <person name="Siebert U."/>
            <person name="Ploetz M."/>
            <person name="Abdulmawjood A."/>
        </authorList>
    </citation>
    <scope>NUCLEOTIDE SEQUENCE</scope>
    <source>
        <strain evidence="3">DSM 28752</strain>
    </source>
</reference>
<evidence type="ECO:0000313" key="3">
    <source>
        <dbReference type="EMBL" id="USR79805.1"/>
    </source>
</evidence>